<sequence length="331" mass="33164">MNKTLIAIAVLAASGAVSAQVSLTGKLGFSYQKNATAAGGAANHGMQMTDGDLNFAATEDLGGGSKITASSAFVSRGRDTGITARDASLVLSTRAAAYTFGSIEKCSRIDNVAGAPVSLATGHDGTSTPLAAGKFSLDDSCVNVDTAGVAVPLGPVTVSASYNEVGAGAGSGAAASNNATFYTLAADYAAGPLALGLEVRQAQVAVTGAAFTAAKFHDGLTTTRLTGSYDFGAVKVGAGVETSNHNAPNKFTVSLAAPVSSAATVGLIHSNRSAVTADATYFNASVDALTATAVGVDYKLSKLTTLNASYGTYNNTAVNGNEYRIRLMKAF</sequence>
<comment type="caution">
    <text evidence="3">The sequence shown here is derived from an EMBL/GenBank/DDBJ whole genome shotgun (WGS) entry which is preliminary data.</text>
</comment>
<reference evidence="3 4" key="1">
    <citation type="submission" date="2023-08" db="EMBL/GenBank/DDBJ databases">
        <title>Rhodoferax potami sp. nov. and Rhodoferax mekongensis sp. nov., isolated from the Mekong River in Thailand.</title>
        <authorList>
            <person name="Kitikhun S."/>
            <person name="Charoenyingcharoen P."/>
            <person name="Siriarchawattana P."/>
            <person name="Likhitrattanapisal S."/>
            <person name="Nilsakha T."/>
            <person name="Chanpet A."/>
            <person name="Rattanawaree P."/>
            <person name="Ingsriswang S."/>
        </authorList>
    </citation>
    <scope>NUCLEOTIDE SEQUENCE [LARGE SCALE GENOMIC DNA]</scope>
    <source>
        <strain evidence="3 4">TBRC 17660</strain>
    </source>
</reference>
<feature type="domain" description="Porin" evidence="2">
    <location>
        <begin position="8"/>
        <end position="316"/>
    </location>
</feature>
<dbReference type="Proteomes" id="UP001321700">
    <property type="component" value="Unassembled WGS sequence"/>
</dbReference>
<evidence type="ECO:0000313" key="4">
    <source>
        <dbReference type="Proteomes" id="UP001321700"/>
    </source>
</evidence>
<dbReference type="EMBL" id="JAVBIK010000001">
    <property type="protein sequence ID" value="MDT7518231.1"/>
    <property type="molecule type" value="Genomic_DNA"/>
</dbReference>
<proteinExistence type="predicted"/>
<accession>A0ABU3KKB7</accession>
<name>A0ABU3KKB7_9BURK</name>
<feature type="signal peptide" evidence="1">
    <location>
        <begin position="1"/>
        <end position="19"/>
    </location>
</feature>
<dbReference type="Pfam" id="PF13609">
    <property type="entry name" value="Porin_4"/>
    <property type="match status" value="1"/>
</dbReference>
<evidence type="ECO:0000256" key="1">
    <source>
        <dbReference type="SAM" id="SignalP"/>
    </source>
</evidence>
<dbReference type="SUPFAM" id="SSF56935">
    <property type="entry name" value="Porins"/>
    <property type="match status" value="1"/>
</dbReference>
<protein>
    <submittedName>
        <fullName evidence="3">Porin</fullName>
    </submittedName>
</protein>
<organism evidence="3 4">
    <name type="scientific">Rhodoferax potami</name>
    <dbReference type="NCBI Taxonomy" id="3068338"/>
    <lineage>
        <taxon>Bacteria</taxon>
        <taxon>Pseudomonadati</taxon>
        <taxon>Pseudomonadota</taxon>
        <taxon>Betaproteobacteria</taxon>
        <taxon>Burkholderiales</taxon>
        <taxon>Comamonadaceae</taxon>
        <taxon>Rhodoferax</taxon>
    </lineage>
</organism>
<dbReference type="Gene3D" id="2.40.160.10">
    <property type="entry name" value="Porin"/>
    <property type="match status" value="1"/>
</dbReference>
<gene>
    <name evidence="3" type="ORF">RAE19_05710</name>
</gene>
<dbReference type="InterPro" id="IPR023614">
    <property type="entry name" value="Porin_dom_sf"/>
</dbReference>
<feature type="chain" id="PRO_5045529006" evidence="1">
    <location>
        <begin position="20"/>
        <end position="331"/>
    </location>
</feature>
<keyword evidence="1" id="KW-0732">Signal</keyword>
<keyword evidence="4" id="KW-1185">Reference proteome</keyword>
<evidence type="ECO:0000259" key="2">
    <source>
        <dbReference type="Pfam" id="PF13609"/>
    </source>
</evidence>
<dbReference type="RefSeq" id="WP_313874006.1">
    <property type="nucleotide sequence ID" value="NZ_JAVBIK010000001.1"/>
</dbReference>
<evidence type="ECO:0000313" key="3">
    <source>
        <dbReference type="EMBL" id="MDT7518231.1"/>
    </source>
</evidence>
<dbReference type="InterPro" id="IPR033900">
    <property type="entry name" value="Gram_neg_porin_domain"/>
</dbReference>